<evidence type="ECO:0000313" key="4">
    <source>
        <dbReference type="Proteomes" id="UP000075886"/>
    </source>
</evidence>
<keyword evidence="2" id="KW-0812">Transmembrane</keyword>
<dbReference type="EnsemblMetazoa" id="AFAF003186-RA">
    <property type="protein sequence ID" value="AFAF003186-PA"/>
    <property type="gene ID" value="AFAF003186"/>
</dbReference>
<dbReference type="EMBL" id="AXCN02001261">
    <property type="status" value="NOT_ANNOTATED_CDS"/>
    <property type="molecule type" value="Genomic_DNA"/>
</dbReference>
<dbReference type="VEuPathDB" id="VectorBase:AFAF003186"/>
<sequence length="156" mass="16462">MAGVGSRSVVATAPVSHSQSTRGRRRGETRWKSEASGSTTTTTSSTTTSSTTSNTSSISSSSSSSSCVFLAVTVVIVVIVIGGAGARGVVAGVRLSRCSTPISRRYSSRYRQWMHGGGVFELDLRRWNRFGTSRKAAATALPSSEADPARSKLRDR</sequence>
<evidence type="ECO:0000256" key="2">
    <source>
        <dbReference type="SAM" id="Phobius"/>
    </source>
</evidence>
<keyword evidence="2" id="KW-1133">Transmembrane helix</keyword>
<keyword evidence="2" id="KW-0472">Membrane</keyword>
<evidence type="ECO:0000313" key="3">
    <source>
        <dbReference type="EnsemblMetazoa" id="AFAF003186-PA"/>
    </source>
</evidence>
<dbReference type="AlphaFoldDB" id="A0A182Q501"/>
<feature type="compositionally biased region" description="Basic and acidic residues" evidence="1">
    <location>
        <begin position="147"/>
        <end position="156"/>
    </location>
</feature>
<reference evidence="3" key="2">
    <citation type="submission" date="2020-05" db="UniProtKB">
        <authorList>
            <consortium name="EnsemblMetazoa"/>
        </authorList>
    </citation>
    <scope>IDENTIFICATION</scope>
    <source>
        <strain evidence="3">FAR1</strain>
    </source>
</reference>
<keyword evidence="4" id="KW-1185">Reference proteome</keyword>
<feature type="region of interest" description="Disordered" evidence="1">
    <location>
        <begin position="1"/>
        <end position="63"/>
    </location>
</feature>
<protein>
    <submittedName>
        <fullName evidence="3">Uncharacterized protein</fullName>
    </submittedName>
</protein>
<feature type="transmembrane region" description="Helical" evidence="2">
    <location>
        <begin position="68"/>
        <end position="90"/>
    </location>
</feature>
<organism evidence="3 4">
    <name type="scientific">Anopheles farauti</name>
    <dbReference type="NCBI Taxonomy" id="69004"/>
    <lineage>
        <taxon>Eukaryota</taxon>
        <taxon>Metazoa</taxon>
        <taxon>Ecdysozoa</taxon>
        <taxon>Arthropoda</taxon>
        <taxon>Hexapoda</taxon>
        <taxon>Insecta</taxon>
        <taxon>Pterygota</taxon>
        <taxon>Neoptera</taxon>
        <taxon>Endopterygota</taxon>
        <taxon>Diptera</taxon>
        <taxon>Nematocera</taxon>
        <taxon>Culicoidea</taxon>
        <taxon>Culicidae</taxon>
        <taxon>Anophelinae</taxon>
        <taxon>Anopheles</taxon>
    </lineage>
</organism>
<evidence type="ECO:0000256" key="1">
    <source>
        <dbReference type="SAM" id="MobiDB-lite"/>
    </source>
</evidence>
<reference evidence="4" key="1">
    <citation type="submission" date="2014-01" db="EMBL/GenBank/DDBJ databases">
        <title>The Genome Sequence of Anopheles farauti FAR1 (V2).</title>
        <authorList>
            <consortium name="The Broad Institute Genomics Platform"/>
            <person name="Neafsey D.E."/>
            <person name="Besansky N."/>
            <person name="Howell P."/>
            <person name="Walton C."/>
            <person name="Young S.K."/>
            <person name="Zeng Q."/>
            <person name="Gargeya S."/>
            <person name="Fitzgerald M."/>
            <person name="Haas B."/>
            <person name="Abouelleil A."/>
            <person name="Allen A.W."/>
            <person name="Alvarado L."/>
            <person name="Arachchi H.M."/>
            <person name="Berlin A.M."/>
            <person name="Chapman S.B."/>
            <person name="Gainer-Dewar J."/>
            <person name="Goldberg J."/>
            <person name="Griggs A."/>
            <person name="Gujja S."/>
            <person name="Hansen M."/>
            <person name="Howarth C."/>
            <person name="Imamovic A."/>
            <person name="Ireland A."/>
            <person name="Larimer J."/>
            <person name="McCowan C."/>
            <person name="Murphy C."/>
            <person name="Pearson M."/>
            <person name="Poon T.W."/>
            <person name="Priest M."/>
            <person name="Roberts A."/>
            <person name="Saif S."/>
            <person name="Shea T."/>
            <person name="Sisk P."/>
            <person name="Sykes S."/>
            <person name="Wortman J."/>
            <person name="Nusbaum C."/>
            <person name="Birren B."/>
        </authorList>
    </citation>
    <scope>NUCLEOTIDE SEQUENCE [LARGE SCALE GENOMIC DNA]</scope>
    <source>
        <strain evidence="4">FAR1</strain>
    </source>
</reference>
<feature type="compositionally biased region" description="Low complexity" evidence="1">
    <location>
        <begin position="36"/>
        <end position="63"/>
    </location>
</feature>
<accession>A0A182Q501</accession>
<proteinExistence type="predicted"/>
<name>A0A182Q501_9DIPT</name>
<dbReference type="Proteomes" id="UP000075886">
    <property type="component" value="Unassembled WGS sequence"/>
</dbReference>
<feature type="region of interest" description="Disordered" evidence="1">
    <location>
        <begin position="137"/>
        <end position="156"/>
    </location>
</feature>